<dbReference type="InterPro" id="IPR035940">
    <property type="entry name" value="CAP_sf"/>
</dbReference>
<feature type="domain" description="SCP" evidence="2">
    <location>
        <begin position="28"/>
        <end position="150"/>
    </location>
</feature>
<dbReference type="SUPFAM" id="SSF55797">
    <property type="entry name" value="PR-1-like"/>
    <property type="match status" value="1"/>
</dbReference>
<evidence type="ECO:0000313" key="3">
    <source>
        <dbReference type="EMBL" id="KAG2195170.1"/>
    </source>
</evidence>
<dbReference type="OrthoDB" id="337038at2759"/>
<gene>
    <name evidence="3" type="ORF">INT47_006452</name>
</gene>
<accession>A0A8H7UTM6</accession>
<organism evidence="3 4">
    <name type="scientific">Mucor saturninus</name>
    <dbReference type="NCBI Taxonomy" id="64648"/>
    <lineage>
        <taxon>Eukaryota</taxon>
        <taxon>Fungi</taxon>
        <taxon>Fungi incertae sedis</taxon>
        <taxon>Mucoromycota</taxon>
        <taxon>Mucoromycotina</taxon>
        <taxon>Mucoromycetes</taxon>
        <taxon>Mucorales</taxon>
        <taxon>Mucorineae</taxon>
        <taxon>Mucoraceae</taxon>
        <taxon>Mucor</taxon>
    </lineage>
</organism>
<protein>
    <recommendedName>
        <fullName evidence="2">SCP domain-containing protein</fullName>
    </recommendedName>
</protein>
<feature type="signal peptide" evidence="1">
    <location>
        <begin position="1"/>
        <end position="24"/>
    </location>
</feature>
<evidence type="ECO:0000259" key="2">
    <source>
        <dbReference type="SMART" id="SM00198"/>
    </source>
</evidence>
<dbReference type="InterPro" id="IPR014044">
    <property type="entry name" value="CAP_dom"/>
</dbReference>
<dbReference type="AlphaFoldDB" id="A0A8H7UTM6"/>
<dbReference type="InterPro" id="IPR001283">
    <property type="entry name" value="CRISP-related"/>
</dbReference>
<dbReference type="PANTHER" id="PTHR10334">
    <property type="entry name" value="CYSTEINE-RICH SECRETORY PROTEIN-RELATED"/>
    <property type="match status" value="1"/>
</dbReference>
<dbReference type="PROSITE" id="PS01009">
    <property type="entry name" value="CRISP_1"/>
    <property type="match status" value="1"/>
</dbReference>
<evidence type="ECO:0000256" key="1">
    <source>
        <dbReference type="SAM" id="SignalP"/>
    </source>
</evidence>
<dbReference type="EMBL" id="JAEPRD010000177">
    <property type="protein sequence ID" value="KAG2195170.1"/>
    <property type="molecule type" value="Genomic_DNA"/>
</dbReference>
<reference evidence="3" key="1">
    <citation type="submission" date="2020-12" db="EMBL/GenBank/DDBJ databases">
        <title>Metabolic potential, ecology and presence of endohyphal bacteria is reflected in genomic diversity of Mucoromycotina.</title>
        <authorList>
            <person name="Muszewska A."/>
            <person name="Okrasinska A."/>
            <person name="Steczkiewicz K."/>
            <person name="Drgas O."/>
            <person name="Orlowska M."/>
            <person name="Perlinska-Lenart U."/>
            <person name="Aleksandrzak-Piekarczyk T."/>
            <person name="Szatraj K."/>
            <person name="Zielenkiewicz U."/>
            <person name="Pilsyk S."/>
            <person name="Malc E."/>
            <person name="Mieczkowski P."/>
            <person name="Kruszewska J.S."/>
            <person name="Biernat P."/>
            <person name="Pawlowska J."/>
        </authorList>
    </citation>
    <scope>NUCLEOTIDE SEQUENCE</scope>
    <source>
        <strain evidence="3">WA0000017839</strain>
    </source>
</reference>
<feature type="chain" id="PRO_5034726279" description="SCP domain-containing protein" evidence="1">
    <location>
        <begin position="25"/>
        <end position="163"/>
    </location>
</feature>
<dbReference type="Proteomes" id="UP000603453">
    <property type="component" value="Unassembled WGS sequence"/>
</dbReference>
<name>A0A8H7UTM6_9FUNG</name>
<keyword evidence="1" id="KW-0732">Signal</keyword>
<proteinExistence type="predicted"/>
<sequence>MSRFVILLSAILVALALLTQQATATSTASSKTILSVTNKLRAKHHSPALKWDKKLATYAQKWSNKCEFKHSAGPYGENLAMGYPTWTSVINGWYNEVSNYNYDKPGFGGNTGHFTAVVWKSTTKIGCGVKSCPNGKLYTCSFSAPGNIVSSGNTFFIENVIKP</sequence>
<comment type="caution">
    <text evidence="3">The sequence shown here is derived from an EMBL/GenBank/DDBJ whole genome shotgun (WGS) entry which is preliminary data.</text>
</comment>
<dbReference type="Gene3D" id="3.40.33.10">
    <property type="entry name" value="CAP"/>
    <property type="match status" value="1"/>
</dbReference>
<dbReference type="GO" id="GO:0005576">
    <property type="term" value="C:extracellular region"/>
    <property type="evidence" value="ECO:0007669"/>
    <property type="project" value="InterPro"/>
</dbReference>
<evidence type="ECO:0000313" key="4">
    <source>
        <dbReference type="Proteomes" id="UP000603453"/>
    </source>
</evidence>
<dbReference type="InterPro" id="IPR018244">
    <property type="entry name" value="Allrgn_V5/Tpx1_CS"/>
</dbReference>
<dbReference type="Pfam" id="PF00188">
    <property type="entry name" value="CAP"/>
    <property type="match status" value="1"/>
</dbReference>
<keyword evidence="4" id="KW-1185">Reference proteome</keyword>
<dbReference type="SMART" id="SM00198">
    <property type="entry name" value="SCP"/>
    <property type="match status" value="1"/>
</dbReference>
<dbReference type="PRINTS" id="PR00837">
    <property type="entry name" value="V5TPXLIKE"/>
</dbReference>